<dbReference type="EMBL" id="HBUF01048739">
    <property type="protein sequence ID" value="CAG6620879.1"/>
    <property type="molecule type" value="Transcribed_RNA"/>
</dbReference>
<evidence type="ECO:0000313" key="2">
    <source>
        <dbReference type="EMBL" id="CAG6620879.1"/>
    </source>
</evidence>
<keyword evidence="1" id="KW-0812">Transmembrane</keyword>
<name>A0A8D8M283_9HEMI</name>
<keyword evidence="1" id="KW-1133">Transmembrane helix</keyword>
<feature type="transmembrane region" description="Helical" evidence="1">
    <location>
        <begin position="70"/>
        <end position="89"/>
    </location>
</feature>
<feature type="transmembrane region" description="Helical" evidence="1">
    <location>
        <begin position="31"/>
        <end position="49"/>
    </location>
</feature>
<organism evidence="2">
    <name type="scientific">Cacopsylla melanoneura</name>
    <dbReference type="NCBI Taxonomy" id="428564"/>
    <lineage>
        <taxon>Eukaryota</taxon>
        <taxon>Metazoa</taxon>
        <taxon>Ecdysozoa</taxon>
        <taxon>Arthropoda</taxon>
        <taxon>Hexapoda</taxon>
        <taxon>Insecta</taxon>
        <taxon>Pterygota</taxon>
        <taxon>Neoptera</taxon>
        <taxon>Paraneoptera</taxon>
        <taxon>Hemiptera</taxon>
        <taxon>Sternorrhyncha</taxon>
        <taxon>Psylloidea</taxon>
        <taxon>Psyllidae</taxon>
        <taxon>Psyllinae</taxon>
        <taxon>Cacopsylla</taxon>
    </lineage>
</organism>
<sequence>MVTDLLATVTMRTDPLATITLATVTMVTDHLAMATMVSLTTLTWIVQRIPFNHLRDFIAVLPRKNKSRQIYVNYLLVTTMCTCTIIIVIRRICLIVRTRTRNQTKVSSRR</sequence>
<protein>
    <submittedName>
        <fullName evidence="2">Uncharacterized protein</fullName>
    </submittedName>
</protein>
<accession>A0A8D8M283</accession>
<keyword evidence="1" id="KW-0472">Membrane</keyword>
<dbReference type="AlphaFoldDB" id="A0A8D8M283"/>
<proteinExistence type="predicted"/>
<reference evidence="2" key="1">
    <citation type="submission" date="2021-05" db="EMBL/GenBank/DDBJ databases">
        <authorList>
            <person name="Alioto T."/>
            <person name="Alioto T."/>
            <person name="Gomez Garrido J."/>
        </authorList>
    </citation>
    <scope>NUCLEOTIDE SEQUENCE</scope>
</reference>
<evidence type="ECO:0000256" key="1">
    <source>
        <dbReference type="SAM" id="Phobius"/>
    </source>
</evidence>